<feature type="transmembrane region" description="Helical" evidence="1">
    <location>
        <begin position="91"/>
        <end position="110"/>
    </location>
</feature>
<dbReference type="Proteomes" id="UP000178912">
    <property type="component" value="Unassembled WGS sequence"/>
</dbReference>
<evidence type="ECO:0000256" key="1">
    <source>
        <dbReference type="SAM" id="Phobius"/>
    </source>
</evidence>
<dbReference type="AlphaFoldDB" id="A0A1E1KGB8"/>
<protein>
    <recommendedName>
        <fullName evidence="4">Concanavalin a-like lectins glucanase protein</fullName>
    </recommendedName>
</protein>
<keyword evidence="1" id="KW-1133">Transmembrane helix</keyword>
<accession>A0A1E1KGB8</accession>
<feature type="transmembrane region" description="Helical" evidence="1">
    <location>
        <begin position="49"/>
        <end position="70"/>
    </location>
</feature>
<keyword evidence="1" id="KW-0812">Transmembrane</keyword>
<gene>
    <name evidence="2" type="ORF">RAG0_06159</name>
</gene>
<sequence>MGITHSTARWVAPLSFAIDFAAQQYGMLASPNMKDIHDANLSFWSPQPYFIAAFFFPQQLFQVAWLYRLWKLDANKSAEEKREMAIMTDFVPYYAVGNLCIASWMIFWNSSALKTSNVFVLINSLTQLTYIFTRLGPMNTRSTSSVLTHIVAKTFAGIGVLDLLHNGSVAYFDHQGPSLAVKAITGVGFAALAGMSDWIFGGCLVYDLVALAVGQRGIGETSWSNLLAVYALGTAGIVAARNVAKPPYVSEDKGGYVEAATEEDSLSP</sequence>
<feature type="transmembrane region" description="Helical" evidence="1">
    <location>
        <begin position="116"/>
        <end position="133"/>
    </location>
</feature>
<organism evidence="2 3">
    <name type="scientific">Rhynchosporium agropyri</name>
    <dbReference type="NCBI Taxonomy" id="914238"/>
    <lineage>
        <taxon>Eukaryota</taxon>
        <taxon>Fungi</taxon>
        <taxon>Dikarya</taxon>
        <taxon>Ascomycota</taxon>
        <taxon>Pezizomycotina</taxon>
        <taxon>Leotiomycetes</taxon>
        <taxon>Helotiales</taxon>
        <taxon>Ploettnerulaceae</taxon>
        <taxon>Rhynchosporium</taxon>
    </lineage>
</organism>
<evidence type="ECO:0000313" key="2">
    <source>
        <dbReference type="EMBL" id="CZS97059.1"/>
    </source>
</evidence>
<reference evidence="3" key="1">
    <citation type="submission" date="2016-03" db="EMBL/GenBank/DDBJ databases">
        <authorList>
            <person name="Guldener U."/>
        </authorList>
    </citation>
    <scope>NUCLEOTIDE SEQUENCE [LARGE SCALE GENOMIC DNA]</scope>
    <source>
        <strain evidence="3">04CH-RAC-A.6.1</strain>
    </source>
</reference>
<evidence type="ECO:0000313" key="3">
    <source>
        <dbReference type="Proteomes" id="UP000178912"/>
    </source>
</evidence>
<dbReference type="EMBL" id="FJUX01000029">
    <property type="protein sequence ID" value="CZS97059.1"/>
    <property type="molecule type" value="Genomic_DNA"/>
</dbReference>
<keyword evidence="3" id="KW-1185">Reference proteome</keyword>
<name>A0A1E1KGB8_9HELO</name>
<dbReference type="OrthoDB" id="2332199at2759"/>
<proteinExistence type="predicted"/>
<keyword evidence="1" id="KW-0472">Membrane</keyword>
<evidence type="ECO:0008006" key="4">
    <source>
        <dbReference type="Google" id="ProtNLM"/>
    </source>
</evidence>